<dbReference type="EMBL" id="FQZP01000049">
    <property type="protein sequence ID" value="SHJ39506.1"/>
    <property type="molecule type" value="Genomic_DNA"/>
</dbReference>
<gene>
    <name evidence="4" type="ORF">SAMN05444373_10499</name>
</gene>
<name>A0A1M6IYJ4_9FIRM</name>
<protein>
    <recommendedName>
        <fullName evidence="6">LPXTG-motif cell wall anchor domain-containing protein</fullName>
    </recommendedName>
</protein>
<organism evidence="4 5">
    <name type="scientific">Thermoclostridium caenicola</name>
    <dbReference type="NCBI Taxonomy" id="659425"/>
    <lineage>
        <taxon>Bacteria</taxon>
        <taxon>Bacillati</taxon>
        <taxon>Bacillota</taxon>
        <taxon>Clostridia</taxon>
        <taxon>Eubacteriales</taxon>
        <taxon>Oscillospiraceae</taxon>
        <taxon>Thermoclostridium</taxon>
    </lineage>
</organism>
<reference evidence="4 5" key="1">
    <citation type="submission" date="2016-11" db="EMBL/GenBank/DDBJ databases">
        <authorList>
            <person name="Varghese N."/>
            <person name="Submissions S."/>
        </authorList>
    </citation>
    <scope>NUCLEOTIDE SEQUENCE [LARGE SCALE GENOMIC DNA]</scope>
    <source>
        <strain evidence="4 5">DSM 19027</strain>
    </source>
</reference>
<keyword evidence="2" id="KW-0812">Transmembrane</keyword>
<evidence type="ECO:0000256" key="1">
    <source>
        <dbReference type="SAM" id="MobiDB-lite"/>
    </source>
</evidence>
<evidence type="ECO:0000256" key="2">
    <source>
        <dbReference type="SAM" id="Phobius"/>
    </source>
</evidence>
<evidence type="ECO:0008006" key="6">
    <source>
        <dbReference type="Google" id="ProtNLM"/>
    </source>
</evidence>
<feature type="chain" id="PRO_5038807524" description="LPXTG-motif cell wall anchor domain-containing protein" evidence="3">
    <location>
        <begin position="19"/>
        <end position="122"/>
    </location>
</feature>
<sequence length="122" mass="12816">MKKTICLLMVLVFTFVFACMSFAENEAIIEDPTAPGSGQTVVQDMYDEEVPQSPPEDSGDSGDYAAAYQLAIASIEDQDIPASGELVQTGGVPAYVFYIAGGICILAAIVLATRKGKESNAG</sequence>
<keyword evidence="3" id="KW-0732">Signal</keyword>
<evidence type="ECO:0000256" key="3">
    <source>
        <dbReference type="SAM" id="SignalP"/>
    </source>
</evidence>
<keyword evidence="5" id="KW-1185">Reference proteome</keyword>
<evidence type="ECO:0000313" key="5">
    <source>
        <dbReference type="Proteomes" id="UP000324781"/>
    </source>
</evidence>
<feature type="transmembrane region" description="Helical" evidence="2">
    <location>
        <begin position="95"/>
        <end position="113"/>
    </location>
</feature>
<keyword evidence="2" id="KW-0472">Membrane</keyword>
<evidence type="ECO:0000313" key="4">
    <source>
        <dbReference type="EMBL" id="SHJ39506.1"/>
    </source>
</evidence>
<dbReference type="Proteomes" id="UP000324781">
    <property type="component" value="Unassembled WGS sequence"/>
</dbReference>
<proteinExistence type="predicted"/>
<dbReference type="AlphaFoldDB" id="A0A1M6IYJ4"/>
<feature type="region of interest" description="Disordered" evidence="1">
    <location>
        <begin position="31"/>
        <end position="62"/>
    </location>
</feature>
<accession>A0A1M6IYJ4</accession>
<feature type="signal peptide" evidence="3">
    <location>
        <begin position="1"/>
        <end position="18"/>
    </location>
</feature>
<dbReference type="PROSITE" id="PS51257">
    <property type="entry name" value="PROKAR_LIPOPROTEIN"/>
    <property type="match status" value="1"/>
</dbReference>
<dbReference type="RefSeq" id="WP_149679360.1">
    <property type="nucleotide sequence ID" value="NZ_FQZP01000049.1"/>
</dbReference>
<keyword evidence="2" id="KW-1133">Transmembrane helix</keyword>